<feature type="region of interest" description="Disordered" evidence="1">
    <location>
        <begin position="1"/>
        <end position="28"/>
    </location>
</feature>
<feature type="compositionally biased region" description="Acidic residues" evidence="1">
    <location>
        <begin position="1"/>
        <end position="22"/>
    </location>
</feature>
<evidence type="ECO:0000313" key="3">
    <source>
        <dbReference type="EMBL" id="AQK75704.1"/>
    </source>
</evidence>
<sequence length="47" mass="4891">MALQEQEADGDEGGEEDDEGEDERMTGYGVGELISACPEACCPLAAV</sequence>
<name>B6T009_MAIZE</name>
<dbReference type="EMBL" id="EU958324">
    <property type="protein sequence ID" value="ACG30442.1"/>
    <property type="molecule type" value="mRNA"/>
</dbReference>
<proteinExistence type="evidence at transcript level"/>
<reference evidence="2" key="1">
    <citation type="journal article" date="2009" name="Plant Mol. Biol.">
        <title>Insights into corn genes derived from large-scale cDNA sequencing.</title>
        <authorList>
            <person name="Alexandrov N.N."/>
            <person name="Brover V.V."/>
            <person name="Freidin S."/>
            <person name="Troukhan M.E."/>
            <person name="Tatarinova T.V."/>
            <person name="Zhang H."/>
            <person name="Swaller T.J."/>
            <person name="Lu Y.P."/>
            <person name="Bouck J."/>
            <person name="Flavell R.B."/>
            <person name="Feldmann K.A."/>
        </authorList>
    </citation>
    <scope>NUCLEOTIDE SEQUENCE</scope>
</reference>
<reference evidence="3" key="2">
    <citation type="submission" date="2015-12" db="EMBL/GenBank/DDBJ databases">
        <title>Update maize B73 reference genome by single molecule sequencing technologies.</title>
        <authorList>
            <consortium name="Maize Genome Sequencing Project"/>
            <person name="Ware D."/>
        </authorList>
    </citation>
    <scope>NUCLEOTIDE SEQUENCE</scope>
    <source>
        <tissue evidence="3">Seedling</tissue>
    </source>
</reference>
<dbReference type="AlphaFoldDB" id="B6T009"/>
<organism evidence="2">
    <name type="scientific">Zea mays</name>
    <name type="common">Maize</name>
    <dbReference type="NCBI Taxonomy" id="4577"/>
    <lineage>
        <taxon>Eukaryota</taxon>
        <taxon>Viridiplantae</taxon>
        <taxon>Streptophyta</taxon>
        <taxon>Embryophyta</taxon>
        <taxon>Tracheophyta</taxon>
        <taxon>Spermatophyta</taxon>
        <taxon>Magnoliopsida</taxon>
        <taxon>Liliopsida</taxon>
        <taxon>Poales</taxon>
        <taxon>Poaceae</taxon>
        <taxon>PACMAD clade</taxon>
        <taxon>Panicoideae</taxon>
        <taxon>Andropogonodae</taxon>
        <taxon>Andropogoneae</taxon>
        <taxon>Tripsacinae</taxon>
        <taxon>Zea</taxon>
    </lineage>
</organism>
<accession>B6T009</accession>
<protein>
    <submittedName>
        <fullName evidence="2">Uncharacterized protein</fullName>
    </submittedName>
</protein>
<dbReference type="EMBL" id="CM000781">
    <property type="protein sequence ID" value="AQK75704.1"/>
    <property type="molecule type" value="Genomic_DNA"/>
</dbReference>
<evidence type="ECO:0000313" key="2">
    <source>
        <dbReference type="EMBL" id="ACG30442.1"/>
    </source>
</evidence>
<gene>
    <name evidence="3" type="ORF">ZEAMMB73_Zm00001d018356</name>
</gene>
<evidence type="ECO:0000256" key="1">
    <source>
        <dbReference type="SAM" id="MobiDB-lite"/>
    </source>
</evidence>
<dbReference type="EMBL" id="CM000781">
    <property type="protein sequence ID" value="AQK75705.1"/>
    <property type="molecule type" value="Genomic_DNA"/>
</dbReference>
<dbReference type="EMBL" id="CM000781">
    <property type="protein sequence ID" value="AQK75706.1"/>
    <property type="molecule type" value="Genomic_DNA"/>
</dbReference>